<evidence type="ECO:0000256" key="1">
    <source>
        <dbReference type="PROSITE-ProRule" id="PRU00266"/>
    </source>
</evidence>
<keyword evidence="5" id="KW-1185">Reference proteome</keyword>
<dbReference type="AlphaFoldDB" id="B7G6G7"/>
<dbReference type="GO" id="GO:0003723">
    <property type="term" value="F:RNA binding"/>
    <property type="evidence" value="ECO:0007669"/>
    <property type="project" value="UniProtKB-UniRule"/>
</dbReference>
<feature type="compositionally biased region" description="Basic residues" evidence="2">
    <location>
        <begin position="269"/>
        <end position="278"/>
    </location>
</feature>
<dbReference type="Gene3D" id="3.30.160.20">
    <property type="match status" value="1"/>
</dbReference>
<dbReference type="InterPro" id="IPR014720">
    <property type="entry name" value="dsRBD_dom"/>
</dbReference>
<feature type="domain" description="DRBM" evidence="3">
    <location>
        <begin position="371"/>
        <end position="437"/>
    </location>
</feature>
<feature type="region of interest" description="Disordered" evidence="2">
    <location>
        <begin position="1"/>
        <end position="107"/>
    </location>
</feature>
<feature type="compositionally biased region" description="Polar residues" evidence="2">
    <location>
        <begin position="310"/>
        <end position="320"/>
    </location>
</feature>
<dbReference type="OrthoDB" id="112668at2759"/>
<feature type="compositionally biased region" description="Polar residues" evidence="2">
    <location>
        <begin position="292"/>
        <end position="302"/>
    </location>
</feature>
<keyword evidence="1" id="KW-0694">RNA-binding</keyword>
<dbReference type="Proteomes" id="UP000000759">
    <property type="component" value="Chromosome 16"/>
</dbReference>
<reference evidence="4 5" key="1">
    <citation type="journal article" date="2008" name="Nature">
        <title>The Phaeodactylum genome reveals the evolutionary history of diatom genomes.</title>
        <authorList>
            <person name="Bowler C."/>
            <person name="Allen A.E."/>
            <person name="Badger J.H."/>
            <person name="Grimwood J."/>
            <person name="Jabbari K."/>
            <person name="Kuo A."/>
            <person name="Maheswari U."/>
            <person name="Martens C."/>
            <person name="Maumus F."/>
            <person name="Otillar R.P."/>
            <person name="Rayko E."/>
            <person name="Salamov A."/>
            <person name="Vandepoele K."/>
            <person name="Beszteri B."/>
            <person name="Gruber A."/>
            <person name="Heijde M."/>
            <person name="Katinka M."/>
            <person name="Mock T."/>
            <person name="Valentin K."/>
            <person name="Verret F."/>
            <person name="Berges J.A."/>
            <person name="Brownlee C."/>
            <person name="Cadoret J.P."/>
            <person name="Chiovitti A."/>
            <person name="Choi C.J."/>
            <person name="Coesel S."/>
            <person name="De Martino A."/>
            <person name="Detter J.C."/>
            <person name="Durkin C."/>
            <person name="Falciatore A."/>
            <person name="Fournet J."/>
            <person name="Haruta M."/>
            <person name="Huysman M.J."/>
            <person name="Jenkins B.D."/>
            <person name="Jiroutova K."/>
            <person name="Jorgensen R.E."/>
            <person name="Joubert Y."/>
            <person name="Kaplan A."/>
            <person name="Kroger N."/>
            <person name="Kroth P.G."/>
            <person name="La Roche J."/>
            <person name="Lindquist E."/>
            <person name="Lommer M."/>
            <person name="Martin-Jezequel V."/>
            <person name="Lopez P.J."/>
            <person name="Lucas S."/>
            <person name="Mangogna M."/>
            <person name="McGinnis K."/>
            <person name="Medlin L.K."/>
            <person name="Montsant A."/>
            <person name="Oudot-Le Secq M.P."/>
            <person name="Napoli C."/>
            <person name="Obornik M."/>
            <person name="Parker M.S."/>
            <person name="Petit J.L."/>
            <person name="Porcel B.M."/>
            <person name="Poulsen N."/>
            <person name="Robison M."/>
            <person name="Rychlewski L."/>
            <person name="Rynearson T.A."/>
            <person name="Schmutz J."/>
            <person name="Shapiro H."/>
            <person name="Siaut M."/>
            <person name="Stanley M."/>
            <person name="Sussman M.R."/>
            <person name="Taylor A.R."/>
            <person name="Vardi A."/>
            <person name="von Dassow P."/>
            <person name="Vyverman W."/>
            <person name="Willis A."/>
            <person name="Wyrwicz L.S."/>
            <person name="Rokhsar D.S."/>
            <person name="Weissenbach J."/>
            <person name="Armbrust E.V."/>
            <person name="Green B.R."/>
            <person name="Van de Peer Y."/>
            <person name="Grigoriev I.V."/>
        </authorList>
    </citation>
    <scope>NUCLEOTIDE SEQUENCE [LARGE SCALE GENOMIC DNA]</scope>
    <source>
        <strain evidence="4 5">CCAP 1055/1</strain>
    </source>
</reference>
<feature type="compositionally biased region" description="Basic and acidic residues" evidence="2">
    <location>
        <begin position="961"/>
        <end position="973"/>
    </location>
</feature>
<dbReference type="RefSeq" id="XP_002182722.1">
    <property type="nucleotide sequence ID" value="XM_002182686.1"/>
</dbReference>
<protein>
    <recommendedName>
        <fullName evidence="3">DRBM domain-containing protein</fullName>
    </recommendedName>
</protein>
<dbReference type="SMART" id="SM00358">
    <property type="entry name" value="DSRM"/>
    <property type="match status" value="1"/>
</dbReference>
<dbReference type="PaxDb" id="2850-Phatr48242"/>
<feature type="region of interest" description="Disordered" evidence="2">
    <location>
        <begin position="484"/>
        <end position="524"/>
    </location>
</feature>
<reference evidence="5" key="2">
    <citation type="submission" date="2008-08" db="EMBL/GenBank/DDBJ databases">
        <authorList>
            <consortium name="Diatom Consortium"/>
            <person name="Grigoriev I."/>
            <person name="Grimwood J."/>
            <person name="Kuo A."/>
            <person name="Otillar R.P."/>
            <person name="Salamov A."/>
            <person name="Detter J.C."/>
            <person name="Lindquist E."/>
            <person name="Shapiro H."/>
            <person name="Lucas S."/>
            <person name="Glavina del Rio T."/>
            <person name="Pitluck S."/>
            <person name="Rokhsar D."/>
            <person name="Bowler C."/>
        </authorList>
    </citation>
    <scope>GENOME REANNOTATION</scope>
    <source>
        <strain evidence="5">CCAP 1055/1</strain>
    </source>
</reference>
<dbReference type="SUPFAM" id="SSF54768">
    <property type="entry name" value="dsRNA-binding domain-like"/>
    <property type="match status" value="1"/>
</dbReference>
<dbReference type="Pfam" id="PF00035">
    <property type="entry name" value="dsrm"/>
    <property type="match status" value="1"/>
</dbReference>
<feature type="compositionally biased region" description="Low complexity" evidence="2">
    <location>
        <begin position="977"/>
        <end position="988"/>
    </location>
</feature>
<dbReference type="PROSITE" id="PS50137">
    <property type="entry name" value="DS_RBD"/>
    <property type="match status" value="1"/>
</dbReference>
<accession>B7G6G7</accession>
<dbReference type="OMA" id="HAMWQID"/>
<organism evidence="4 5">
    <name type="scientific">Phaeodactylum tricornutum (strain CCAP 1055/1)</name>
    <dbReference type="NCBI Taxonomy" id="556484"/>
    <lineage>
        <taxon>Eukaryota</taxon>
        <taxon>Sar</taxon>
        <taxon>Stramenopiles</taxon>
        <taxon>Ochrophyta</taxon>
        <taxon>Bacillariophyta</taxon>
        <taxon>Bacillariophyceae</taxon>
        <taxon>Bacillariophycidae</taxon>
        <taxon>Naviculales</taxon>
        <taxon>Phaeodactylaceae</taxon>
        <taxon>Phaeodactylum</taxon>
    </lineage>
</organism>
<evidence type="ECO:0000259" key="3">
    <source>
        <dbReference type="PROSITE" id="PS50137"/>
    </source>
</evidence>
<sequence>MTLTLPATDPKTIKQMNEPPENPLLNPPSEEQGVVTDADSTVATENEETLKPTASVEPATRENTPRHDIDSGSSNDPLLEQKGPSTDRSPDGDSNDVPPPLENATPYACNPYEQVHASGVLNPHPALAMQFYEARMRDHAVAYASAAAGAAWAAAQVAQAAADYAVGTGPPLPTFGGLPTWNNSTYAYSNANQFLPSFGTPSSPMHPHFAMYANSYYFPEQLTHQYYQPPVSNERQNYGGTQKQDRNGPGQVDDGKTKESIDHLDCPKQHHQRRKRQQRLPLEETSIPKVISSRQSTASQGTVGEGYEPSSANNNQSSSRGRCRYTGRGKVRRRLLRSDGDSSSSGSNVFPQPRTHNKKKARSDESLLGKTAISALYEWCSKRQRTPSFLLQKAGYSGNFAFKVVLEDGEEYGVGDGCTKIAAKQLAAKRSLQALVPGVVFDESTGVVVGLRCTPKRKDSASLEADDLAPNLAKRLAIGHNDEDCDTESFDGDRSKLSKPAKQAKRTLDIYPGTSTASEDEDENEYYTSRGASVCSALLHALVQIDPCLPEPPSFTYGQEESILPTLVASLKGRKNGFRVHRPSYKCTAALSRIIPETGTNTPYDSEEDEKAFLTHVKDRETSSDTLPLEEHLEASGIGGTKREARHIASSKLLALLFPECESMVEVKAAAEAIRDAHVASKGSKAHPRPIVKDEEVKSVHRCMVKIAGNPPLPEQLRANLELLLIGAADRFDSRLLDRKVKVAAEDDDCEHVNLRNPDELAYCRDHVDRLVEIALQNYNDHDEEGRCLPDELTADDVGRTILRKATDVDLPNIVRLFELNAEAFGNIQQVHNSETASAPDEPVACEKLASHDPLAAPLKSTTSIVLLLCRAITPFNDPPLGCAILTRGFSTQEGCNWRVTAIANEPHVPPERFIECIETFAKHMDCVLEPFLCKSQTDALKSKSTTQASALHSLASHFGSSRDEHEDDDNRGRPPSSLQQLSSHLQSVAEESELSESSTVKIETRAAKRMRKPNKKSRVN</sequence>
<feature type="compositionally biased region" description="Basic residues" evidence="2">
    <location>
        <begin position="1008"/>
        <end position="1021"/>
    </location>
</feature>
<evidence type="ECO:0000313" key="5">
    <source>
        <dbReference type="Proteomes" id="UP000000759"/>
    </source>
</evidence>
<dbReference type="GeneID" id="7203546"/>
<dbReference type="InParanoid" id="B7G6G7"/>
<proteinExistence type="predicted"/>
<feature type="compositionally biased region" description="Basic residues" evidence="2">
    <location>
        <begin position="321"/>
        <end position="335"/>
    </location>
</feature>
<dbReference type="KEGG" id="pti:PHATRDRAFT_48242"/>
<name>B7G6G7_PHATC</name>
<gene>
    <name evidence="4" type="ORF">PHATRDRAFT_48242</name>
</gene>
<dbReference type="EMBL" id="CM000618">
    <property type="protein sequence ID" value="EEC46009.1"/>
    <property type="molecule type" value="Genomic_DNA"/>
</dbReference>
<evidence type="ECO:0000313" key="4">
    <source>
        <dbReference type="EMBL" id="EEC46009.1"/>
    </source>
</evidence>
<feature type="compositionally biased region" description="Basic and acidic residues" evidence="2">
    <location>
        <begin position="253"/>
        <end position="268"/>
    </location>
</feature>
<evidence type="ECO:0000256" key="2">
    <source>
        <dbReference type="SAM" id="MobiDB-lite"/>
    </source>
</evidence>
<feature type="compositionally biased region" description="Basic and acidic residues" evidence="2">
    <location>
        <begin position="59"/>
        <end position="70"/>
    </location>
</feature>
<dbReference type="HOGENOM" id="CLU_296043_0_0_1"/>
<feature type="region of interest" description="Disordered" evidence="2">
    <location>
        <begin position="230"/>
        <end position="364"/>
    </location>
</feature>
<dbReference type="eggNOG" id="ENOG502SMSC">
    <property type="taxonomic scope" value="Eukaryota"/>
</dbReference>
<feature type="region of interest" description="Disordered" evidence="2">
    <location>
        <begin position="957"/>
        <end position="1021"/>
    </location>
</feature>
<feature type="compositionally biased region" description="Polar residues" evidence="2">
    <location>
        <begin position="230"/>
        <end position="242"/>
    </location>
</feature>